<feature type="domain" description="Proteasome activator PA28 C-terminal" evidence="5">
    <location>
        <begin position="100"/>
        <end position="241"/>
    </location>
</feature>
<feature type="region of interest" description="Disordered" evidence="3">
    <location>
        <begin position="43"/>
        <end position="89"/>
    </location>
</feature>
<gene>
    <name evidence="6" type="ORF">A7U60_g5023</name>
</gene>
<dbReference type="SUPFAM" id="SSF47216">
    <property type="entry name" value="Proteasome activator"/>
    <property type="match status" value="1"/>
</dbReference>
<evidence type="ECO:0000313" key="7">
    <source>
        <dbReference type="Proteomes" id="UP000757232"/>
    </source>
</evidence>
<dbReference type="EMBL" id="LNZH02000187">
    <property type="protein sequence ID" value="OCB87886.1"/>
    <property type="molecule type" value="Genomic_DNA"/>
</dbReference>
<evidence type="ECO:0000259" key="4">
    <source>
        <dbReference type="Pfam" id="PF02251"/>
    </source>
</evidence>
<dbReference type="Gene3D" id="1.20.5.120">
    <property type="entry name" value="Proteasome activator pa28, N-terminal domain"/>
    <property type="match status" value="1"/>
</dbReference>
<accession>A0A9Q5N8K7</accession>
<dbReference type="PANTHER" id="PTHR10660:SF2">
    <property type="entry name" value="LD45860P"/>
    <property type="match status" value="1"/>
</dbReference>
<organism evidence="6 7">
    <name type="scientific">Sanghuangporus baumii</name>
    <name type="common">Phellinus baumii</name>
    <dbReference type="NCBI Taxonomy" id="108892"/>
    <lineage>
        <taxon>Eukaryota</taxon>
        <taxon>Fungi</taxon>
        <taxon>Dikarya</taxon>
        <taxon>Basidiomycota</taxon>
        <taxon>Agaricomycotina</taxon>
        <taxon>Agaricomycetes</taxon>
        <taxon>Hymenochaetales</taxon>
        <taxon>Hymenochaetaceae</taxon>
        <taxon>Sanghuangporus</taxon>
    </lineage>
</organism>
<dbReference type="InterPro" id="IPR036996">
    <property type="entry name" value="PA28_N_sf"/>
</dbReference>
<dbReference type="FunFam" id="1.20.120.180:FF:000002">
    <property type="entry name" value="Proteasome activator complex subunit 1"/>
    <property type="match status" value="1"/>
</dbReference>
<dbReference type="GO" id="GO:0061136">
    <property type="term" value="P:regulation of proteasomal protein catabolic process"/>
    <property type="evidence" value="ECO:0007669"/>
    <property type="project" value="TreeGrafter"/>
</dbReference>
<evidence type="ECO:0000313" key="6">
    <source>
        <dbReference type="EMBL" id="OCB87886.1"/>
    </source>
</evidence>
<dbReference type="InterPro" id="IPR036252">
    <property type="entry name" value="Proteasome_activ_sf"/>
</dbReference>
<comment type="similarity">
    <text evidence="1">Belongs to the PA28 family.</text>
</comment>
<dbReference type="GO" id="GO:0061133">
    <property type="term" value="F:endopeptidase activator activity"/>
    <property type="evidence" value="ECO:0007669"/>
    <property type="project" value="TreeGrafter"/>
</dbReference>
<sequence>MPPELAKRLEAYQKKVAANAENVVFKIFPQKILDLQDMIDASSDPSSPFHMSHASTSTDVTVYPDPSAERRQDSKKRKMADGEGRMNGAHTDNARYAEAVHTNEHIEKVYVIMKKECDELARLCDDVSIWIQLAMPKIEDGDNFGVAVQEEALAELNRCQQSAYNLRDSSRQHHQNRAKLCSKLIKYPNVEDYSLALKEHDEKVLYTARSNLFDLRNLYAVITNLFQKNIAKIRAPKGNNAVSLY</sequence>
<proteinExistence type="inferred from homology"/>
<dbReference type="GO" id="GO:0005654">
    <property type="term" value="C:nucleoplasm"/>
    <property type="evidence" value="ECO:0007669"/>
    <property type="project" value="TreeGrafter"/>
</dbReference>
<dbReference type="GO" id="GO:2000045">
    <property type="term" value="P:regulation of G1/S transition of mitotic cell cycle"/>
    <property type="evidence" value="ECO:0007669"/>
    <property type="project" value="TreeGrafter"/>
</dbReference>
<dbReference type="Pfam" id="PF02251">
    <property type="entry name" value="PA28_N"/>
    <property type="match status" value="1"/>
</dbReference>
<dbReference type="PANTHER" id="PTHR10660">
    <property type="entry name" value="PROTEASOME REGULATOR PA28"/>
    <property type="match status" value="1"/>
</dbReference>
<evidence type="ECO:0000256" key="3">
    <source>
        <dbReference type="SAM" id="MobiDB-lite"/>
    </source>
</evidence>
<dbReference type="AlphaFoldDB" id="A0A9Q5N8K7"/>
<dbReference type="OrthoDB" id="6591885at2759"/>
<dbReference type="GO" id="GO:0005737">
    <property type="term" value="C:cytoplasm"/>
    <property type="evidence" value="ECO:0007669"/>
    <property type="project" value="TreeGrafter"/>
</dbReference>
<feature type="domain" description="Proteasome activator PA28 N-terminal" evidence="4">
    <location>
        <begin position="4"/>
        <end position="40"/>
    </location>
</feature>
<reference evidence="6" key="1">
    <citation type="submission" date="2016-06" db="EMBL/GenBank/DDBJ databases">
        <title>Draft Genome sequence of the fungus Inonotus baumii.</title>
        <authorList>
            <person name="Zhu H."/>
            <person name="Lin W."/>
        </authorList>
    </citation>
    <scope>NUCLEOTIDE SEQUENCE</scope>
    <source>
        <strain evidence="6">821</strain>
    </source>
</reference>
<dbReference type="Proteomes" id="UP000757232">
    <property type="component" value="Unassembled WGS sequence"/>
</dbReference>
<evidence type="ECO:0000256" key="2">
    <source>
        <dbReference type="ARBA" id="ARBA00022942"/>
    </source>
</evidence>
<dbReference type="InterPro" id="IPR036997">
    <property type="entry name" value="PA28_C_sf"/>
</dbReference>
<name>A0A9Q5N8K7_SANBA</name>
<dbReference type="Pfam" id="PF02252">
    <property type="entry name" value="PA28_C"/>
    <property type="match status" value="1"/>
</dbReference>
<dbReference type="GO" id="GO:0008537">
    <property type="term" value="C:proteasome activator complex"/>
    <property type="evidence" value="ECO:0007669"/>
    <property type="project" value="InterPro"/>
</dbReference>
<dbReference type="InterPro" id="IPR009077">
    <property type="entry name" value="Proteasome_activ_PA28"/>
</dbReference>
<evidence type="ECO:0000259" key="5">
    <source>
        <dbReference type="Pfam" id="PF02252"/>
    </source>
</evidence>
<dbReference type="InterPro" id="IPR003186">
    <property type="entry name" value="PA28_C"/>
</dbReference>
<protein>
    <submittedName>
        <fullName evidence="6">Proteasome activator pa28, REG alpha/beta subunit</fullName>
    </submittedName>
</protein>
<dbReference type="InterPro" id="IPR003185">
    <property type="entry name" value="Proteasome_activ_PA28_N"/>
</dbReference>
<keyword evidence="2 6" id="KW-0647">Proteasome</keyword>
<comment type="caution">
    <text evidence="6">The sequence shown here is derived from an EMBL/GenBank/DDBJ whole genome shotgun (WGS) entry which is preliminary data.</text>
</comment>
<dbReference type="Gene3D" id="1.20.120.180">
    <property type="entry name" value="Proteasome activator pa28, C-terminal domain"/>
    <property type="match status" value="1"/>
</dbReference>
<evidence type="ECO:0000256" key="1">
    <source>
        <dbReference type="ARBA" id="ARBA00005883"/>
    </source>
</evidence>
<keyword evidence="7" id="KW-1185">Reference proteome</keyword>